<evidence type="ECO:0000313" key="8">
    <source>
        <dbReference type="EMBL" id="SMC51530.1"/>
    </source>
</evidence>
<dbReference type="InterPro" id="IPR025166">
    <property type="entry name" value="Integrase_DNA_bind_dom"/>
</dbReference>
<dbReference type="Pfam" id="PF00589">
    <property type="entry name" value="Phage_integrase"/>
    <property type="match status" value="1"/>
</dbReference>
<keyword evidence="4" id="KW-0233">DNA recombination</keyword>
<dbReference type="Pfam" id="PF13356">
    <property type="entry name" value="Arm-DNA-bind_3"/>
    <property type="match status" value="1"/>
</dbReference>
<dbReference type="InterPro" id="IPR053876">
    <property type="entry name" value="Phage_int_M"/>
</dbReference>
<dbReference type="Pfam" id="PF22022">
    <property type="entry name" value="Phage_int_M"/>
    <property type="match status" value="1"/>
</dbReference>
<dbReference type="InterPro" id="IPR013762">
    <property type="entry name" value="Integrase-like_cat_sf"/>
</dbReference>
<dbReference type="InterPro" id="IPR044068">
    <property type="entry name" value="CB"/>
</dbReference>
<comment type="similarity">
    <text evidence="1">Belongs to the 'phage' integrase family.</text>
</comment>
<dbReference type="Gene3D" id="1.10.443.10">
    <property type="entry name" value="Intergrase catalytic core"/>
    <property type="match status" value="1"/>
</dbReference>
<dbReference type="Gene3D" id="1.10.150.130">
    <property type="match status" value="1"/>
</dbReference>
<dbReference type="PANTHER" id="PTHR30629">
    <property type="entry name" value="PROPHAGE INTEGRASE"/>
    <property type="match status" value="1"/>
</dbReference>
<dbReference type="PROSITE" id="PS51898">
    <property type="entry name" value="TYR_RECOMBINASE"/>
    <property type="match status" value="1"/>
</dbReference>
<keyword evidence="3 5" id="KW-0238">DNA-binding</keyword>
<dbReference type="RefSeq" id="WP_084408937.1">
    <property type="nucleotide sequence ID" value="NZ_FWXR01000003.1"/>
</dbReference>
<keyword evidence="2" id="KW-0229">DNA integration</keyword>
<dbReference type="Proteomes" id="UP000192656">
    <property type="component" value="Unassembled WGS sequence"/>
</dbReference>
<dbReference type="InterPro" id="IPR050808">
    <property type="entry name" value="Phage_Integrase"/>
</dbReference>
<reference evidence="8 9" key="1">
    <citation type="submission" date="2017-04" db="EMBL/GenBank/DDBJ databases">
        <authorList>
            <person name="Afonso C.L."/>
            <person name="Miller P.J."/>
            <person name="Scott M.A."/>
            <person name="Spackman E."/>
            <person name="Goraichik I."/>
            <person name="Dimitrov K.M."/>
            <person name="Suarez D.L."/>
            <person name="Swayne D.E."/>
        </authorList>
    </citation>
    <scope>NUCLEOTIDE SEQUENCE [LARGE SCALE GENOMIC DNA]</scope>
    <source>
        <strain evidence="8 9">CGMCC 1.10972</strain>
    </source>
</reference>
<dbReference type="GO" id="GO:0015074">
    <property type="term" value="P:DNA integration"/>
    <property type="evidence" value="ECO:0007669"/>
    <property type="project" value="UniProtKB-KW"/>
</dbReference>
<dbReference type="GO" id="GO:0006310">
    <property type="term" value="P:DNA recombination"/>
    <property type="evidence" value="ECO:0007669"/>
    <property type="project" value="UniProtKB-KW"/>
</dbReference>
<evidence type="ECO:0000256" key="3">
    <source>
        <dbReference type="ARBA" id="ARBA00023125"/>
    </source>
</evidence>
<feature type="domain" description="Tyr recombinase" evidence="6">
    <location>
        <begin position="199"/>
        <end position="380"/>
    </location>
</feature>
<evidence type="ECO:0000256" key="1">
    <source>
        <dbReference type="ARBA" id="ARBA00008857"/>
    </source>
</evidence>
<evidence type="ECO:0000256" key="4">
    <source>
        <dbReference type="ARBA" id="ARBA00023172"/>
    </source>
</evidence>
<evidence type="ECO:0000313" key="9">
    <source>
        <dbReference type="Proteomes" id="UP000192656"/>
    </source>
</evidence>
<dbReference type="PANTHER" id="PTHR30629:SF2">
    <property type="entry name" value="PROPHAGE INTEGRASE INTS-RELATED"/>
    <property type="match status" value="1"/>
</dbReference>
<name>A0A1W1ZSR7_9HYPH</name>
<dbReference type="AlphaFoldDB" id="A0A1W1ZSR7"/>
<dbReference type="CDD" id="cd00801">
    <property type="entry name" value="INT_P4_C"/>
    <property type="match status" value="1"/>
</dbReference>
<dbReference type="InterPro" id="IPR010998">
    <property type="entry name" value="Integrase_recombinase_N"/>
</dbReference>
<gene>
    <name evidence="8" type="ORF">SAMN06297251_103108</name>
</gene>
<dbReference type="InterPro" id="IPR038488">
    <property type="entry name" value="Integrase_DNA-bd_sf"/>
</dbReference>
<evidence type="ECO:0000256" key="2">
    <source>
        <dbReference type="ARBA" id="ARBA00022908"/>
    </source>
</evidence>
<protein>
    <submittedName>
        <fullName evidence="8">Site-specific recombinase XerD</fullName>
    </submittedName>
</protein>
<dbReference type="InterPro" id="IPR002104">
    <property type="entry name" value="Integrase_catalytic"/>
</dbReference>
<dbReference type="STRING" id="937218.SAMN06297251_103108"/>
<dbReference type="SUPFAM" id="SSF56349">
    <property type="entry name" value="DNA breaking-rejoining enzymes"/>
    <property type="match status" value="1"/>
</dbReference>
<dbReference type="PROSITE" id="PS51900">
    <property type="entry name" value="CB"/>
    <property type="match status" value="1"/>
</dbReference>
<dbReference type="InterPro" id="IPR011010">
    <property type="entry name" value="DNA_brk_join_enz"/>
</dbReference>
<accession>A0A1W1ZSR7</accession>
<dbReference type="Gene3D" id="3.30.160.390">
    <property type="entry name" value="Integrase, DNA-binding domain"/>
    <property type="match status" value="1"/>
</dbReference>
<sequence>MPRKNLTSRFVESVTVETRTDFWDDVVKGLVLRVSPTGVKSWTVVYTRESDGEKRRVTLGKFPALTLEKARRKALDAVAAVSDGHDPAGDKRARREAMTVNDLADLYIERYAKRNKRSWKEDERTLRVDVRPTIGGMKAMAVKRRDIIDIIDRKVEEGKLTQSRHVLAIVRKMFAWAVDEDYLEVSPAVGVKPRAKAAQRDRVLSVEDVRMILKALPAAAVSPAMRDIIMLLFLTGQRSGEVCGMRASEIDLERAEWTIPGGRTKNGLTHVVPLSPPALEVVERRLANVGEEREAFLFSRTGAAIESNAVAHAVRLKLQVVDERWTPHDIRRTVATMMAEIGILPHVIESVLNHISGFRAGVAGIYNRNRYEPEKRRALDQWASRLQEIVANKAAKVVSIRRGEVA</sequence>
<organism evidence="8 9">
    <name type="scientific">Fulvimarina manganoxydans</name>
    <dbReference type="NCBI Taxonomy" id="937218"/>
    <lineage>
        <taxon>Bacteria</taxon>
        <taxon>Pseudomonadati</taxon>
        <taxon>Pseudomonadota</taxon>
        <taxon>Alphaproteobacteria</taxon>
        <taxon>Hyphomicrobiales</taxon>
        <taxon>Aurantimonadaceae</taxon>
        <taxon>Fulvimarina</taxon>
    </lineage>
</organism>
<evidence type="ECO:0000259" key="6">
    <source>
        <dbReference type="PROSITE" id="PS51898"/>
    </source>
</evidence>
<dbReference type="GO" id="GO:0003677">
    <property type="term" value="F:DNA binding"/>
    <property type="evidence" value="ECO:0007669"/>
    <property type="project" value="UniProtKB-UniRule"/>
</dbReference>
<dbReference type="OrthoDB" id="7615137at2"/>
<keyword evidence="9" id="KW-1185">Reference proteome</keyword>
<evidence type="ECO:0000256" key="5">
    <source>
        <dbReference type="PROSITE-ProRule" id="PRU01248"/>
    </source>
</evidence>
<feature type="domain" description="Core-binding (CB)" evidence="7">
    <location>
        <begin position="98"/>
        <end position="178"/>
    </location>
</feature>
<proteinExistence type="inferred from homology"/>
<dbReference type="EMBL" id="FWXR01000003">
    <property type="protein sequence ID" value="SMC51530.1"/>
    <property type="molecule type" value="Genomic_DNA"/>
</dbReference>
<evidence type="ECO:0000259" key="7">
    <source>
        <dbReference type="PROSITE" id="PS51900"/>
    </source>
</evidence>